<dbReference type="Proteomes" id="UP000314294">
    <property type="component" value="Unassembled WGS sequence"/>
</dbReference>
<dbReference type="EMBL" id="SRLO01000888">
    <property type="protein sequence ID" value="TNN44711.1"/>
    <property type="molecule type" value="Genomic_DNA"/>
</dbReference>
<protein>
    <submittedName>
        <fullName evidence="2">Uncharacterized protein</fullName>
    </submittedName>
</protein>
<sequence length="59" mass="6610">MEAETENEDVVKKGRTGGGEVKGCKGTEDEEEGKEDPAKERRRQLRNTEEGMKGKKEKS</sequence>
<reference evidence="2 3" key="1">
    <citation type="submission" date="2019-03" db="EMBL/GenBank/DDBJ databases">
        <title>First draft genome of Liparis tanakae, snailfish: a comprehensive survey of snailfish specific genes.</title>
        <authorList>
            <person name="Kim W."/>
            <person name="Song I."/>
            <person name="Jeong J.-H."/>
            <person name="Kim D."/>
            <person name="Kim S."/>
            <person name="Ryu S."/>
            <person name="Song J.Y."/>
            <person name="Lee S.K."/>
        </authorList>
    </citation>
    <scope>NUCLEOTIDE SEQUENCE [LARGE SCALE GENOMIC DNA]</scope>
    <source>
        <tissue evidence="2">Muscle</tissue>
    </source>
</reference>
<name>A0A4Z2FUM0_9TELE</name>
<organism evidence="2 3">
    <name type="scientific">Liparis tanakae</name>
    <name type="common">Tanaka's snailfish</name>
    <dbReference type="NCBI Taxonomy" id="230148"/>
    <lineage>
        <taxon>Eukaryota</taxon>
        <taxon>Metazoa</taxon>
        <taxon>Chordata</taxon>
        <taxon>Craniata</taxon>
        <taxon>Vertebrata</taxon>
        <taxon>Euteleostomi</taxon>
        <taxon>Actinopterygii</taxon>
        <taxon>Neopterygii</taxon>
        <taxon>Teleostei</taxon>
        <taxon>Neoteleostei</taxon>
        <taxon>Acanthomorphata</taxon>
        <taxon>Eupercaria</taxon>
        <taxon>Perciformes</taxon>
        <taxon>Cottioidei</taxon>
        <taxon>Cottales</taxon>
        <taxon>Liparidae</taxon>
        <taxon>Liparis</taxon>
    </lineage>
</organism>
<evidence type="ECO:0000313" key="3">
    <source>
        <dbReference type="Proteomes" id="UP000314294"/>
    </source>
</evidence>
<accession>A0A4Z2FUM0</accession>
<proteinExistence type="predicted"/>
<keyword evidence="3" id="KW-1185">Reference proteome</keyword>
<feature type="compositionally biased region" description="Basic and acidic residues" evidence="1">
    <location>
        <begin position="46"/>
        <end position="59"/>
    </location>
</feature>
<evidence type="ECO:0000256" key="1">
    <source>
        <dbReference type="SAM" id="MobiDB-lite"/>
    </source>
</evidence>
<evidence type="ECO:0000313" key="2">
    <source>
        <dbReference type="EMBL" id="TNN44711.1"/>
    </source>
</evidence>
<comment type="caution">
    <text evidence="2">The sequence shown here is derived from an EMBL/GenBank/DDBJ whole genome shotgun (WGS) entry which is preliminary data.</text>
</comment>
<feature type="region of interest" description="Disordered" evidence="1">
    <location>
        <begin position="1"/>
        <end position="59"/>
    </location>
</feature>
<dbReference type="AlphaFoldDB" id="A0A4Z2FUM0"/>
<gene>
    <name evidence="2" type="ORF">EYF80_045093</name>
</gene>